<dbReference type="PANTHER" id="PTHR31669:SF281">
    <property type="entry name" value="PROTEIN FAR1-RELATED SEQUENCE"/>
    <property type="match status" value="1"/>
</dbReference>
<keyword evidence="9" id="KW-1185">Reference proteome</keyword>
<accession>A0AAD9ZUT4</accession>
<dbReference type="InterPro" id="IPR031052">
    <property type="entry name" value="FHY3/FAR1"/>
</dbReference>
<dbReference type="SMART" id="SM00575">
    <property type="entry name" value="ZnF_PMZ"/>
    <property type="match status" value="1"/>
</dbReference>
<evidence type="ECO:0000256" key="2">
    <source>
        <dbReference type="ARBA" id="ARBA00022723"/>
    </source>
</evidence>
<evidence type="ECO:0000256" key="1">
    <source>
        <dbReference type="ARBA" id="ARBA00005889"/>
    </source>
</evidence>
<evidence type="ECO:0000256" key="4">
    <source>
        <dbReference type="ARBA" id="ARBA00022833"/>
    </source>
</evidence>
<dbReference type="PANTHER" id="PTHR31669">
    <property type="entry name" value="PROTEIN FAR1-RELATED SEQUENCE 10-RELATED"/>
    <property type="match status" value="1"/>
</dbReference>
<dbReference type="Pfam" id="PF04434">
    <property type="entry name" value="SWIM"/>
    <property type="match status" value="1"/>
</dbReference>
<organism evidence="8 9">
    <name type="scientific">Dipteronia sinensis</name>
    <dbReference type="NCBI Taxonomy" id="43782"/>
    <lineage>
        <taxon>Eukaryota</taxon>
        <taxon>Viridiplantae</taxon>
        <taxon>Streptophyta</taxon>
        <taxon>Embryophyta</taxon>
        <taxon>Tracheophyta</taxon>
        <taxon>Spermatophyta</taxon>
        <taxon>Magnoliopsida</taxon>
        <taxon>eudicotyledons</taxon>
        <taxon>Gunneridae</taxon>
        <taxon>Pentapetalae</taxon>
        <taxon>rosids</taxon>
        <taxon>malvids</taxon>
        <taxon>Sapindales</taxon>
        <taxon>Sapindaceae</taxon>
        <taxon>Hippocastanoideae</taxon>
        <taxon>Acereae</taxon>
        <taxon>Dipteronia</taxon>
    </lineage>
</organism>
<keyword evidence="3 5" id="KW-0863">Zinc-finger</keyword>
<dbReference type="GO" id="GO:0005634">
    <property type="term" value="C:nucleus"/>
    <property type="evidence" value="ECO:0007669"/>
    <property type="project" value="UniProtKB-SubCell"/>
</dbReference>
<dbReference type="GO" id="GO:0008270">
    <property type="term" value="F:zinc ion binding"/>
    <property type="evidence" value="ECO:0007669"/>
    <property type="project" value="UniProtKB-UniRule"/>
</dbReference>
<comment type="caution">
    <text evidence="8">The sequence shown here is derived from an EMBL/GenBank/DDBJ whole genome shotgun (WGS) entry which is preliminary data.</text>
</comment>
<evidence type="ECO:0000256" key="6">
    <source>
        <dbReference type="RuleBase" id="RU367018"/>
    </source>
</evidence>
<protein>
    <recommendedName>
        <fullName evidence="6">Protein FAR1-RELATED SEQUENCE</fullName>
    </recommendedName>
</protein>
<keyword evidence="2 6" id="KW-0479">Metal-binding</keyword>
<proteinExistence type="inferred from homology"/>
<comment type="function">
    <text evidence="6">Putative transcription activator involved in regulating light control of development.</text>
</comment>
<dbReference type="PROSITE" id="PS50966">
    <property type="entry name" value="ZF_SWIM"/>
    <property type="match status" value="1"/>
</dbReference>
<dbReference type="InterPro" id="IPR006564">
    <property type="entry name" value="Znf_PMZ"/>
</dbReference>
<comment type="subcellular location">
    <subcellularLocation>
        <location evidence="6">Nucleus</location>
    </subcellularLocation>
</comment>
<keyword evidence="4 6" id="KW-0862">Zinc</keyword>
<dbReference type="GO" id="GO:0006355">
    <property type="term" value="P:regulation of DNA-templated transcription"/>
    <property type="evidence" value="ECO:0007669"/>
    <property type="project" value="UniProtKB-UniRule"/>
</dbReference>
<reference evidence="8" key="1">
    <citation type="journal article" date="2023" name="Plant J.">
        <title>Genome sequences and population genomics provide insights into the demographic history, inbreeding, and mutation load of two 'living fossil' tree species of Dipteronia.</title>
        <authorList>
            <person name="Feng Y."/>
            <person name="Comes H.P."/>
            <person name="Chen J."/>
            <person name="Zhu S."/>
            <person name="Lu R."/>
            <person name="Zhang X."/>
            <person name="Li P."/>
            <person name="Qiu J."/>
            <person name="Olsen K.M."/>
            <person name="Qiu Y."/>
        </authorList>
    </citation>
    <scope>NUCLEOTIDE SEQUENCE</scope>
    <source>
        <strain evidence="8">NBL</strain>
    </source>
</reference>
<name>A0AAD9ZUT4_9ROSI</name>
<evidence type="ECO:0000256" key="5">
    <source>
        <dbReference type="PROSITE-ProRule" id="PRU00325"/>
    </source>
</evidence>
<evidence type="ECO:0000313" key="9">
    <source>
        <dbReference type="Proteomes" id="UP001281410"/>
    </source>
</evidence>
<sequence>MKSTQLSESFNASLKDYLKFDHNLPQLFMHFERMVNDKWYKELEAEYDSCYWLINLKIPVKMLIQARNIYTKPIFEKFQEQFVEAVELNITNCVEDNGDFVYTLTMYDAFGNYDNCKKRYVRKGSDNKLFCSCRMIEIKGVLCRHAIKVLRDIMNIKEIPDQYILKRWTKELDLNV</sequence>
<evidence type="ECO:0000256" key="3">
    <source>
        <dbReference type="ARBA" id="ARBA00022771"/>
    </source>
</evidence>
<dbReference type="Proteomes" id="UP001281410">
    <property type="component" value="Unassembled WGS sequence"/>
</dbReference>
<evidence type="ECO:0000313" key="8">
    <source>
        <dbReference type="EMBL" id="KAK3193567.1"/>
    </source>
</evidence>
<dbReference type="InterPro" id="IPR007527">
    <property type="entry name" value="Znf_SWIM"/>
</dbReference>
<dbReference type="EMBL" id="JANJYJ010000008">
    <property type="protein sequence ID" value="KAK3193567.1"/>
    <property type="molecule type" value="Genomic_DNA"/>
</dbReference>
<keyword evidence="6" id="KW-0539">Nucleus</keyword>
<evidence type="ECO:0000259" key="7">
    <source>
        <dbReference type="PROSITE" id="PS50966"/>
    </source>
</evidence>
<gene>
    <name evidence="8" type="ORF">Dsin_024877</name>
</gene>
<dbReference type="AlphaFoldDB" id="A0AAD9ZUT4"/>
<comment type="similarity">
    <text evidence="1 6">Belongs to the FHY3/FAR1 family.</text>
</comment>
<feature type="domain" description="SWIM-type" evidence="7">
    <location>
        <begin position="119"/>
        <end position="154"/>
    </location>
</feature>